<dbReference type="GO" id="GO:0004497">
    <property type="term" value="F:monooxygenase activity"/>
    <property type="evidence" value="ECO:0007669"/>
    <property type="project" value="UniProtKB-KW"/>
</dbReference>
<evidence type="ECO:0000256" key="3">
    <source>
        <dbReference type="ARBA" id="ARBA00022617"/>
    </source>
</evidence>
<dbReference type="Pfam" id="PF00067">
    <property type="entry name" value="p450"/>
    <property type="match status" value="1"/>
</dbReference>
<dbReference type="InterPro" id="IPR050121">
    <property type="entry name" value="Cytochrome_P450_monoxygenase"/>
</dbReference>
<keyword evidence="4 8" id="KW-0479">Metal-binding</keyword>
<keyword evidence="3 8" id="KW-0349">Heme</keyword>
<evidence type="ECO:0000256" key="1">
    <source>
        <dbReference type="ARBA" id="ARBA00001971"/>
    </source>
</evidence>
<feature type="binding site" description="axial binding residue" evidence="8">
    <location>
        <position position="442"/>
    </location>
    <ligand>
        <name>heme</name>
        <dbReference type="ChEBI" id="CHEBI:30413"/>
    </ligand>
    <ligandPart>
        <name>Fe</name>
        <dbReference type="ChEBI" id="CHEBI:18248"/>
    </ligandPart>
</feature>
<evidence type="ECO:0000256" key="4">
    <source>
        <dbReference type="ARBA" id="ARBA00022723"/>
    </source>
</evidence>
<evidence type="ECO:0000313" key="9">
    <source>
        <dbReference type="EMBL" id="KAF5552651.1"/>
    </source>
</evidence>
<sequence length="522" mass="59424">MESLQLNTKTLLTVAASLIALRITYTIIYRLYLSPLAKIPGPKLAALTFFYEFYYDVIKRGKFLWKIQDLHRQYGPIVRINPCEVHINDDSFYDEIYAGGPHHPRNKVRFMSTHDESMFDSYAAETHRVRRAALSGSFSKQSIRALEPQILQTIHQLASRMSSLRESGETVNLKALYSGLTMDVIAQYCFGESMDNMKQDQFGKELLDFFHEMPQAHPIGRMFPWLFDIIQKIPISYLAKLDPKLQPLADYDKKISGQISDVLAKEKKDGIRTVFHEMRDSKQLPQADKTLERFKSEAAIFLGAGTETTAAALTTLSFHLTENPHMLATLRKELETALGDGNSPITVAKLEPLPYLTGVIQEGIRLSFGVPGRLPRYAPTEDLVYAGYKLPRGTRISSSSYLIDTNEEHYPDPFKFDPERWIHGKAGLSRHFVPFCRGSRQCIGMNLAYAELYLTVATIFSRFDLELVGTTKRDVEIAHDFFVGMPPLDSQGVMVRIVKDRRFRKFWARPGSLERAFVSIVS</sequence>
<dbReference type="InterPro" id="IPR002401">
    <property type="entry name" value="Cyt_P450_E_grp-I"/>
</dbReference>
<gene>
    <name evidence="9" type="ORF">FMEXI_2802</name>
</gene>
<dbReference type="GO" id="GO:0016705">
    <property type="term" value="F:oxidoreductase activity, acting on paired donors, with incorporation or reduction of molecular oxygen"/>
    <property type="evidence" value="ECO:0007669"/>
    <property type="project" value="InterPro"/>
</dbReference>
<protein>
    <submittedName>
        <fullName evidence="9">Trichodiene oxygenase</fullName>
    </submittedName>
</protein>
<evidence type="ECO:0000256" key="5">
    <source>
        <dbReference type="ARBA" id="ARBA00023002"/>
    </source>
</evidence>
<reference evidence="9 10" key="1">
    <citation type="submission" date="2020-05" db="EMBL/GenBank/DDBJ databases">
        <title>Identification and distribution of gene clusters putatively required for synthesis of sphingolipid metabolism inhibitors in phylogenetically diverse species of the filamentous fungus Fusarium.</title>
        <authorList>
            <person name="Kim H.-S."/>
            <person name="Busman M."/>
            <person name="Brown D.W."/>
            <person name="Divon H."/>
            <person name="Uhlig S."/>
            <person name="Proctor R.H."/>
        </authorList>
    </citation>
    <scope>NUCLEOTIDE SEQUENCE [LARGE SCALE GENOMIC DNA]</scope>
    <source>
        <strain evidence="9 10">NRRL 53147</strain>
    </source>
</reference>
<dbReference type="PRINTS" id="PR00463">
    <property type="entry name" value="EP450I"/>
</dbReference>
<dbReference type="PANTHER" id="PTHR24305:SF157">
    <property type="entry name" value="N-ACETYLTRYPTOPHAN 6-HYDROXYLASE IVOC-RELATED"/>
    <property type="match status" value="1"/>
</dbReference>
<dbReference type="Proteomes" id="UP000522262">
    <property type="component" value="Unassembled WGS sequence"/>
</dbReference>
<dbReference type="CDD" id="cd11062">
    <property type="entry name" value="CYP58-like"/>
    <property type="match status" value="1"/>
</dbReference>
<keyword evidence="7" id="KW-0503">Monooxygenase</keyword>
<dbReference type="PANTHER" id="PTHR24305">
    <property type="entry name" value="CYTOCHROME P450"/>
    <property type="match status" value="1"/>
</dbReference>
<accession>A0A8H5N3Y0</accession>
<evidence type="ECO:0000256" key="7">
    <source>
        <dbReference type="ARBA" id="ARBA00023033"/>
    </source>
</evidence>
<dbReference type="InterPro" id="IPR001128">
    <property type="entry name" value="Cyt_P450"/>
</dbReference>
<keyword evidence="10" id="KW-1185">Reference proteome</keyword>
<name>A0A8H5N3Y0_9HYPO</name>
<comment type="caution">
    <text evidence="9">The sequence shown here is derived from an EMBL/GenBank/DDBJ whole genome shotgun (WGS) entry which is preliminary data.</text>
</comment>
<evidence type="ECO:0000256" key="6">
    <source>
        <dbReference type="ARBA" id="ARBA00023004"/>
    </source>
</evidence>
<dbReference type="PRINTS" id="PR00385">
    <property type="entry name" value="P450"/>
</dbReference>
<dbReference type="InterPro" id="IPR036396">
    <property type="entry name" value="Cyt_P450_sf"/>
</dbReference>
<dbReference type="SUPFAM" id="SSF48264">
    <property type="entry name" value="Cytochrome P450"/>
    <property type="match status" value="1"/>
</dbReference>
<evidence type="ECO:0000256" key="2">
    <source>
        <dbReference type="ARBA" id="ARBA00010617"/>
    </source>
</evidence>
<evidence type="ECO:0000313" key="10">
    <source>
        <dbReference type="Proteomes" id="UP000522262"/>
    </source>
</evidence>
<dbReference type="EMBL" id="JAAOAM010000059">
    <property type="protein sequence ID" value="KAF5552651.1"/>
    <property type="molecule type" value="Genomic_DNA"/>
</dbReference>
<evidence type="ECO:0000256" key="8">
    <source>
        <dbReference type="PIRSR" id="PIRSR602401-1"/>
    </source>
</evidence>
<keyword evidence="5" id="KW-0560">Oxidoreductase</keyword>
<organism evidence="9 10">
    <name type="scientific">Fusarium mexicanum</name>
    <dbReference type="NCBI Taxonomy" id="751941"/>
    <lineage>
        <taxon>Eukaryota</taxon>
        <taxon>Fungi</taxon>
        <taxon>Dikarya</taxon>
        <taxon>Ascomycota</taxon>
        <taxon>Pezizomycotina</taxon>
        <taxon>Sordariomycetes</taxon>
        <taxon>Hypocreomycetidae</taxon>
        <taxon>Hypocreales</taxon>
        <taxon>Nectriaceae</taxon>
        <taxon>Fusarium</taxon>
        <taxon>Fusarium fujikuroi species complex</taxon>
    </lineage>
</organism>
<dbReference type="GO" id="GO:0020037">
    <property type="term" value="F:heme binding"/>
    <property type="evidence" value="ECO:0007669"/>
    <property type="project" value="InterPro"/>
</dbReference>
<dbReference type="Gene3D" id="1.10.630.10">
    <property type="entry name" value="Cytochrome P450"/>
    <property type="match status" value="1"/>
</dbReference>
<proteinExistence type="inferred from homology"/>
<keyword evidence="6 8" id="KW-0408">Iron</keyword>
<dbReference type="AlphaFoldDB" id="A0A8H5N3Y0"/>
<comment type="cofactor">
    <cofactor evidence="1 8">
        <name>heme</name>
        <dbReference type="ChEBI" id="CHEBI:30413"/>
    </cofactor>
</comment>
<comment type="similarity">
    <text evidence="2">Belongs to the cytochrome P450 family.</text>
</comment>
<dbReference type="GO" id="GO:0005506">
    <property type="term" value="F:iron ion binding"/>
    <property type="evidence" value="ECO:0007669"/>
    <property type="project" value="InterPro"/>
</dbReference>